<protein>
    <recommendedName>
        <fullName evidence="3">SMI1/KNR4 family protein</fullName>
    </recommendedName>
</protein>
<name>A0ABW0VLK2_9ACTN</name>
<comment type="caution">
    <text evidence="1">The sequence shown here is derived from an EMBL/GenBank/DDBJ whole genome shotgun (WGS) entry which is preliminary data.</text>
</comment>
<evidence type="ECO:0000313" key="2">
    <source>
        <dbReference type="Proteomes" id="UP001596066"/>
    </source>
</evidence>
<dbReference type="RefSeq" id="WP_346149014.1">
    <property type="nucleotide sequence ID" value="NZ_BAAAUA010000061.1"/>
</dbReference>
<sequence length="170" mass="18385">MPGQYHLPASTDDRLSVIDRLSTLPFPLTEERPGSDGTWGGPGYHLAVLRESQDFWEDRGEEIVEAAESEIEADLATLAAVLTGRWGEPESVDLSPFLGFDNPDPDFVAPEPLGSLSGLAGAMQVWRLPSCDRWIALAIGQADPEWPIWLLAAVGEASALPQARPAPRAQ</sequence>
<evidence type="ECO:0000313" key="1">
    <source>
        <dbReference type="EMBL" id="MFC5646770.1"/>
    </source>
</evidence>
<organism evidence="1 2">
    <name type="scientific">Kitasatospora cinereorecta</name>
    <dbReference type="NCBI Taxonomy" id="285560"/>
    <lineage>
        <taxon>Bacteria</taxon>
        <taxon>Bacillati</taxon>
        <taxon>Actinomycetota</taxon>
        <taxon>Actinomycetes</taxon>
        <taxon>Kitasatosporales</taxon>
        <taxon>Streptomycetaceae</taxon>
        <taxon>Kitasatospora</taxon>
    </lineage>
</organism>
<evidence type="ECO:0008006" key="3">
    <source>
        <dbReference type="Google" id="ProtNLM"/>
    </source>
</evidence>
<dbReference type="Proteomes" id="UP001596066">
    <property type="component" value="Unassembled WGS sequence"/>
</dbReference>
<gene>
    <name evidence="1" type="ORF">ACFPZF_36190</name>
</gene>
<reference evidence="2" key="1">
    <citation type="journal article" date="2019" name="Int. J. Syst. Evol. Microbiol.">
        <title>The Global Catalogue of Microorganisms (GCM) 10K type strain sequencing project: providing services to taxonomists for standard genome sequencing and annotation.</title>
        <authorList>
            <consortium name="The Broad Institute Genomics Platform"/>
            <consortium name="The Broad Institute Genome Sequencing Center for Infectious Disease"/>
            <person name="Wu L."/>
            <person name="Ma J."/>
        </authorList>
    </citation>
    <scope>NUCLEOTIDE SEQUENCE [LARGE SCALE GENOMIC DNA]</scope>
    <source>
        <strain evidence="2">CGMCC 4.1622</strain>
    </source>
</reference>
<proteinExistence type="predicted"/>
<accession>A0ABW0VLK2</accession>
<keyword evidence="2" id="KW-1185">Reference proteome</keyword>
<dbReference type="EMBL" id="JBHSOC010000113">
    <property type="protein sequence ID" value="MFC5646770.1"/>
    <property type="molecule type" value="Genomic_DNA"/>
</dbReference>